<dbReference type="InterPro" id="IPR036179">
    <property type="entry name" value="Ig-like_dom_sf"/>
</dbReference>
<dbReference type="Pfam" id="PF07679">
    <property type="entry name" value="I-set"/>
    <property type="match status" value="1"/>
</dbReference>
<keyword evidence="4" id="KW-0732">Signal</keyword>
<dbReference type="InterPro" id="IPR007110">
    <property type="entry name" value="Ig-like_dom"/>
</dbReference>
<proteinExistence type="inferred from homology"/>
<accession>A0ABQ7T539</accession>
<sequence length="401" mass="45478">MVPRLLYIFSANALDTSGFRIQPVKSSGENCNNHDQIPDNCQDHAIHFIQTFALAGEPVVLNCPPFRYKHMDASSLLFNLTWHRNGSTEMIPSESRGNRIWSHGDALWFLPASLEDSGEYICTQRNSTYCSDVSLHLIIVNKSAAQYISYPQKAFALSSGHLVCPVLEEFIQQDTEYELRWYKDSTLLNIDNKKFKARKGTDYLTILSVSMDDSGFYTCQMTFEHETVKYNITRTIQLQILGQKKKSIPVIVYPTQKITLAVLGSPLTIPCKVFVGANSHTYTDVWWLANKSYIGTMYKQGRVTEGESQKFVENDNNYIEVPLIFNSVKEMDFNTDFMCVAQNRLGHQVQATQVKPEDRPLSWYVAVIPVALAAVIVGGVCMYRCWRQRSAQGYILAPGQS</sequence>
<comment type="similarity">
    <text evidence="2">Belongs to the interleukin-1 receptor family.</text>
</comment>
<dbReference type="InterPro" id="IPR004077">
    <property type="entry name" value="IL-1_rcpt_II-typ"/>
</dbReference>
<protein>
    <recommendedName>
        <fullName evidence="13">Ig-like domain-containing protein</fullName>
    </recommendedName>
</protein>
<keyword evidence="11" id="KW-0393">Immunoglobulin domain</keyword>
<reference evidence="14 15" key="1">
    <citation type="journal article" date="2022" name="Gigascience">
        <title>A chromosome-level genome assembly and annotation of the desert horned lizard, Phrynosoma platyrhinos, provides insight into chromosomal rearrangements among reptiles.</title>
        <authorList>
            <person name="Koochekian N."/>
            <person name="Ascanio A."/>
            <person name="Farleigh K."/>
            <person name="Card D.C."/>
            <person name="Schield D.R."/>
            <person name="Castoe T.A."/>
            <person name="Jezkova T."/>
        </authorList>
    </citation>
    <scope>NUCLEOTIDE SEQUENCE [LARGE SCALE GENOMIC DNA]</scope>
    <source>
        <strain evidence="14">NK-2021</strain>
    </source>
</reference>
<dbReference type="InterPro" id="IPR015621">
    <property type="entry name" value="IL-1_rcpt_fam"/>
</dbReference>
<evidence type="ECO:0000256" key="2">
    <source>
        <dbReference type="ARBA" id="ARBA00009752"/>
    </source>
</evidence>
<keyword evidence="9" id="KW-0675">Receptor</keyword>
<evidence type="ECO:0000256" key="1">
    <source>
        <dbReference type="ARBA" id="ARBA00004479"/>
    </source>
</evidence>
<dbReference type="InterPro" id="IPR013098">
    <property type="entry name" value="Ig_I-set"/>
</dbReference>
<evidence type="ECO:0000256" key="9">
    <source>
        <dbReference type="ARBA" id="ARBA00023170"/>
    </source>
</evidence>
<dbReference type="InterPro" id="IPR004074">
    <property type="entry name" value="IL-1_rcpt_I/II-typ"/>
</dbReference>
<keyword evidence="15" id="KW-1185">Reference proteome</keyword>
<evidence type="ECO:0000256" key="4">
    <source>
        <dbReference type="ARBA" id="ARBA00022729"/>
    </source>
</evidence>
<evidence type="ECO:0000259" key="13">
    <source>
        <dbReference type="PROSITE" id="PS50835"/>
    </source>
</evidence>
<dbReference type="Proteomes" id="UP000826234">
    <property type="component" value="Unassembled WGS sequence"/>
</dbReference>
<dbReference type="PROSITE" id="PS50835">
    <property type="entry name" value="IG_LIKE"/>
    <property type="match status" value="2"/>
</dbReference>
<comment type="subcellular location">
    <subcellularLocation>
        <location evidence="1">Membrane</location>
        <topology evidence="1">Single-pass type I membrane protein</topology>
    </subcellularLocation>
</comment>
<evidence type="ECO:0000256" key="6">
    <source>
        <dbReference type="ARBA" id="ARBA00022989"/>
    </source>
</evidence>
<keyword evidence="8" id="KW-1015">Disulfide bond</keyword>
<keyword evidence="5" id="KW-0677">Repeat</keyword>
<feature type="transmembrane region" description="Helical" evidence="12">
    <location>
        <begin position="361"/>
        <end position="383"/>
    </location>
</feature>
<evidence type="ECO:0000256" key="8">
    <source>
        <dbReference type="ARBA" id="ARBA00023157"/>
    </source>
</evidence>
<dbReference type="Gene3D" id="2.60.40.10">
    <property type="entry name" value="Immunoglobulins"/>
    <property type="match status" value="3"/>
</dbReference>
<evidence type="ECO:0000256" key="12">
    <source>
        <dbReference type="SAM" id="Phobius"/>
    </source>
</evidence>
<dbReference type="SUPFAM" id="SSF48726">
    <property type="entry name" value="Immunoglobulin"/>
    <property type="match status" value="3"/>
</dbReference>
<dbReference type="PRINTS" id="PR01539">
    <property type="entry name" value="INTRLEUKN1R2"/>
</dbReference>
<dbReference type="PANTHER" id="PTHR11890">
    <property type="entry name" value="INTERLEUKIN-1 RECEPTOR FAMILY MEMBER"/>
    <property type="match status" value="1"/>
</dbReference>
<dbReference type="SMART" id="SM00409">
    <property type="entry name" value="IG"/>
    <property type="match status" value="3"/>
</dbReference>
<feature type="domain" description="Ig-like" evidence="13">
    <location>
        <begin position="162"/>
        <end position="229"/>
    </location>
</feature>
<dbReference type="EMBL" id="JAIPUX010001232">
    <property type="protein sequence ID" value="KAH0624590.1"/>
    <property type="molecule type" value="Genomic_DNA"/>
</dbReference>
<dbReference type="PANTHER" id="PTHR11890:SF3">
    <property type="entry name" value="INTERLEUKIN-1 RECEPTOR TYPE 2"/>
    <property type="match status" value="1"/>
</dbReference>
<evidence type="ECO:0000256" key="5">
    <source>
        <dbReference type="ARBA" id="ARBA00022737"/>
    </source>
</evidence>
<dbReference type="PRINTS" id="PR01536">
    <property type="entry name" value="INTRLKN1R12F"/>
</dbReference>
<name>A0ABQ7T539_PHRPL</name>
<evidence type="ECO:0000313" key="15">
    <source>
        <dbReference type="Proteomes" id="UP000826234"/>
    </source>
</evidence>
<gene>
    <name evidence="14" type="ORF">JD844_032232</name>
</gene>
<keyword evidence="6 12" id="KW-1133">Transmembrane helix</keyword>
<keyword evidence="3 12" id="KW-0812">Transmembrane</keyword>
<evidence type="ECO:0000256" key="11">
    <source>
        <dbReference type="ARBA" id="ARBA00023319"/>
    </source>
</evidence>
<feature type="domain" description="Ig-like" evidence="13">
    <location>
        <begin position="38"/>
        <end position="134"/>
    </location>
</feature>
<comment type="caution">
    <text evidence="14">The sequence shown here is derived from an EMBL/GenBank/DDBJ whole genome shotgun (WGS) entry which is preliminary data.</text>
</comment>
<evidence type="ECO:0000256" key="7">
    <source>
        <dbReference type="ARBA" id="ARBA00023136"/>
    </source>
</evidence>
<evidence type="ECO:0000256" key="3">
    <source>
        <dbReference type="ARBA" id="ARBA00022692"/>
    </source>
</evidence>
<dbReference type="InterPro" id="IPR003599">
    <property type="entry name" value="Ig_sub"/>
</dbReference>
<dbReference type="InterPro" id="IPR013783">
    <property type="entry name" value="Ig-like_fold"/>
</dbReference>
<evidence type="ECO:0000313" key="14">
    <source>
        <dbReference type="EMBL" id="KAH0624590.1"/>
    </source>
</evidence>
<organism evidence="14 15">
    <name type="scientific">Phrynosoma platyrhinos</name>
    <name type="common">Desert horned lizard</name>
    <dbReference type="NCBI Taxonomy" id="52577"/>
    <lineage>
        <taxon>Eukaryota</taxon>
        <taxon>Metazoa</taxon>
        <taxon>Chordata</taxon>
        <taxon>Craniata</taxon>
        <taxon>Vertebrata</taxon>
        <taxon>Euteleostomi</taxon>
        <taxon>Lepidosauria</taxon>
        <taxon>Squamata</taxon>
        <taxon>Bifurcata</taxon>
        <taxon>Unidentata</taxon>
        <taxon>Episquamata</taxon>
        <taxon>Toxicofera</taxon>
        <taxon>Iguania</taxon>
        <taxon>Phrynosomatidae</taxon>
        <taxon>Phrynosomatinae</taxon>
        <taxon>Phrynosoma</taxon>
    </lineage>
</organism>
<evidence type="ECO:0000256" key="10">
    <source>
        <dbReference type="ARBA" id="ARBA00023180"/>
    </source>
</evidence>
<keyword evidence="7 12" id="KW-0472">Membrane</keyword>
<keyword evidence="10" id="KW-0325">Glycoprotein</keyword>